<dbReference type="EMBL" id="CM042011">
    <property type="protein sequence ID" value="KAI3767149.1"/>
    <property type="molecule type" value="Genomic_DNA"/>
</dbReference>
<organism evidence="1 2">
    <name type="scientific">Cichorium intybus</name>
    <name type="common">Chicory</name>
    <dbReference type="NCBI Taxonomy" id="13427"/>
    <lineage>
        <taxon>Eukaryota</taxon>
        <taxon>Viridiplantae</taxon>
        <taxon>Streptophyta</taxon>
        <taxon>Embryophyta</taxon>
        <taxon>Tracheophyta</taxon>
        <taxon>Spermatophyta</taxon>
        <taxon>Magnoliopsida</taxon>
        <taxon>eudicotyledons</taxon>
        <taxon>Gunneridae</taxon>
        <taxon>Pentapetalae</taxon>
        <taxon>asterids</taxon>
        <taxon>campanulids</taxon>
        <taxon>Asterales</taxon>
        <taxon>Asteraceae</taxon>
        <taxon>Cichorioideae</taxon>
        <taxon>Cichorieae</taxon>
        <taxon>Cichoriinae</taxon>
        <taxon>Cichorium</taxon>
    </lineage>
</organism>
<reference evidence="2" key="1">
    <citation type="journal article" date="2022" name="Mol. Ecol. Resour.">
        <title>The genomes of chicory, endive, great burdock and yacon provide insights into Asteraceae palaeo-polyploidization history and plant inulin production.</title>
        <authorList>
            <person name="Fan W."/>
            <person name="Wang S."/>
            <person name="Wang H."/>
            <person name="Wang A."/>
            <person name="Jiang F."/>
            <person name="Liu H."/>
            <person name="Zhao H."/>
            <person name="Xu D."/>
            <person name="Zhang Y."/>
        </authorList>
    </citation>
    <scope>NUCLEOTIDE SEQUENCE [LARGE SCALE GENOMIC DNA]</scope>
    <source>
        <strain evidence="2">cv. Punajuju</strain>
    </source>
</reference>
<sequence length="541" mass="58167">MADKKPSVFRFRLPWLLQPALATPPASTPEPPRTTTVQTSVASTSSSRPPFRPPGRAPAPVAPPTTIPTSRPPPQSASSPVSVESPPPPPPPPPPTPPVEAKPPVLPKSPIAKTLDPVATRSTKETQNATEGAPTIETTGPANPPQKPPSFRSVNPPQPSSPAKPDSQPSSPSRRGTQFRDSSPPVSPSRMPTPPRTDSKPLSPSRLATQPRVPTKPSSPSGEAKPSRPISQPTSPVHEQPPPPPPPPPPPAPTMTTNAVQDVSGNHGAQPRWSTSIPDTTPEIKSSNQTTHEKFSVHTYHVPQGDDLDIDAKSKEMTKLKGPQTKSMNSHSMEAKRKPKPITSTQAPLHKEIKNDISKFIHKVATSSSKQSMDEKPGSIITLAGDNKGASMHLGSDPNKREAPINIQRSYKLDSAINGEGTSNDKKSQRDSRSSEDQETKAIVNSNIQGINNSIMFNSSVTERNPGVHLAFSRTLANTDSEIENKEPMEMYKAEADISPSETVVYDPTIERSLGGFFLEPTDSEPDDSEMFAKEYEIEVL</sequence>
<protein>
    <submittedName>
        <fullName evidence="1">Uncharacterized protein</fullName>
    </submittedName>
</protein>
<evidence type="ECO:0000313" key="1">
    <source>
        <dbReference type="EMBL" id="KAI3767149.1"/>
    </source>
</evidence>
<proteinExistence type="predicted"/>
<comment type="caution">
    <text evidence="1">The sequence shown here is derived from an EMBL/GenBank/DDBJ whole genome shotgun (WGS) entry which is preliminary data.</text>
</comment>
<dbReference type="Proteomes" id="UP001055811">
    <property type="component" value="Linkage Group LG03"/>
</dbReference>
<reference evidence="1 2" key="2">
    <citation type="journal article" date="2022" name="Mol. Ecol. Resour.">
        <title>The genomes of chicory, endive, great burdock and yacon provide insights into Asteraceae paleo-polyploidization history and plant inulin production.</title>
        <authorList>
            <person name="Fan W."/>
            <person name="Wang S."/>
            <person name="Wang H."/>
            <person name="Wang A."/>
            <person name="Jiang F."/>
            <person name="Liu H."/>
            <person name="Zhao H."/>
            <person name="Xu D."/>
            <person name="Zhang Y."/>
        </authorList>
    </citation>
    <scope>NUCLEOTIDE SEQUENCE [LARGE SCALE GENOMIC DNA]</scope>
    <source>
        <strain evidence="2">cv. Punajuju</strain>
        <tissue evidence="1">Leaves</tissue>
    </source>
</reference>
<evidence type="ECO:0000313" key="2">
    <source>
        <dbReference type="Proteomes" id="UP001055811"/>
    </source>
</evidence>
<keyword evidence="2" id="KW-1185">Reference proteome</keyword>
<name>A0ACB9F7S4_CICIN</name>
<accession>A0ACB9F7S4</accession>
<gene>
    <name evidence="1" type="ORF">L2E82_17236</name>
</gene>